<dbReference type="NCBIfam" id="TIGR00173">
    <property type="entry name" value="menD"/>
    <property type="match status" value="1"/>
</dbReference>
<name>A0A224AC45_9FLAO</name>
<dbReference type="AlphaFoldDB" id="A0A224AC45"/>
<keyword evidence="9" id="KW-1185">Reference proteome</keyword>
<comment type="catalytic activity">
    <reaction evidence="6">
        <text>isochorismate + 2-oxoglutarate + H(+) = 5-enolpyruvoyl-6-hydroxy-2-succinyl-cyclohex-3-ene-1-carboxylate + CO2</text>
        <dbReference type="Rhea" id="RHEA:25593"/>
        <dbReference type="ChEBI" id="CHEBI:15378"/>
        <dbReference type="ChEBI" id="CHEBI:16526"/>
        <dbReference type="ChEBI" id="CHEBI:16810"/>
        <dbReference type="ChEBI" id="CHEBI:29780"/>
        <dbReference type="ChEBI" id="CHEBI:58818"/>
        <dbReference type="EC" id="2.2.1.9"/>
    </reaction>
</comment>
<evidence type="ECO:0000256" key="4">
    <source>
        <dbReference type="ARBA" id="ARBA00023052"/>
    </source>
</evidence>
<accession>A0A224AC45</accession>
<evidence type="ECO:0000256" key="6">
    <source>
        <dbReference type="HAMAP-Rule" id="MF_01659"/>
    </source>
</evidence>
<dbReference type="GO" id="GO:0070204">
    <property type="term" value="F:2-succinyl-5-enolpyruvyl-6-hydroxy-3-cyclohexene-1-carboxylic-acid synthase activity"/>
    <property type="evidence" value="ECO:0007669"/>
    <property type="project" value="UniProtKB-UniRule"/>
</dbReference>
<dbReference type="RefSeq" id="WP_119305770.1">
    <property type="nucleotide sequence ID" value="NZ_AP014608.1"/>
</dbReference>
<comment type="similarity">
    <text evidence="6">Belongs to the TPP enzyme family. MenD subfamily.</text>
</comment>
<dbReference type="GO" id="GO:0000287">
    <property type="term" value="F:magnesium ion binding"/>
    <property type="evidence" value="ECO:0007669"/>
    <property type="project" value="UniProtKB-UniRule"/>
</dbReference>
<dbReference type="EC" id="2.2.1.9" evidence="6"/>
<dbReference type="SUPFAM" id="SSF52518">
    <property type="entry name" value="Thiamin diphosphate-binding fold (THDP-binding)"/>
    <property type="match status" value="2"/>
</dbReference>
<dbReference type="GO" id="GO:0009234">
    <property type="term" value="P:menaquinone biosynthetic process"/>
    <property type="evidence" value="ECO:0007669"/>
    <property type="project" value="UniProtKB-UniRule"/>
</dbReference>
<evidence type="ECO:0000256" key="1">
    <source>
        <dbReference type="ARBA" id="ARBA00022679"/>
    </source>
</evidence>
<evidence type="ECO:0000313" key="8">
    <source>
        <dbReference type="EMBL" id="BBA17485.1"/>
    </source>
</evidence>
<gene>
    <name evidence="6 8" type="primary">menD</name>
    <name evidence="8" type="ORF">STAT_581</name>
</gene>
<dbReference type="PANTHER" id="PTHR42916:SF1">
    <property type="entry name" value="PROTEIN PHYLLO, CHLOROPLASTIC"/>
    <property type="match status" value="1"/>
</dbReference>
<proteinExistence type="inferred from homology"/>
<feature type="domain" description="Thiamine pyrophosphate enzyme N-terminal TPP-binding" evidence="7">
    <location>
        <begin position="14"/>
        <end position="122"/>
    </location>
</feature>
<comment type="subunit">
    <text evidence="6">Homodimer.</text>
</comment>
<dbReference type="InterPro" id="IPR029061">
    <property type="entry name" value="THDP-binding"/>
</dbReference>
<evidence type="ECO:0000256" key="5">
    <source>
        <dbReference type="ARBA" id="ARBA00023211"/>
    </source>
</evidence>
<keyword evidence="6" id="KW-0474">Menaquinone biosynthesis</keyword>
<keyword evidence="4 6" id="KW-0786">Thiamine pyrophosphate</keyword>
<dbReference type="Proteomes" id="UP000263619">
    <property type="component" value="Chromosome"/>
</dbReference>
<comment type="pathway">
    <text evidence="6">Quinol/quinone metabolism; 1,4-dihydroxy-2-naphthoate biosynthesis; 1,4-dihydroxy-2-naphthoate from chorismate: step 2/7.</text>
</comment>
<organism evidence="8 9">
    <name type="scientific">Blattabacterium cuenoti STAT</name>
    <dbReference type="NCBI Taxonomy" id="1457030"/>
    <lineage>
        <taxon>Bacteria</taxon>
        <taxon>Pseudomonadati</taxon>
        <taxon>Bacteroidota</taxon>
        <taxon>Flavobacteriia</taxon>
        <taxon>Flavobacteriales</taxon>
        <taxon>Blattabacteriaceae</taxon>
        <taxon>Blattabacterium</taxon>
    </lineage>
</organism>
<keyword evidence="3 6" id="KW-0460">Magnesium</keyword>
<evidence type="ECO:0000256" key="3">
    <source>
        <dbReference type="ARBA" id="ARBA00022842"/>
    </source>
</evidence>
<dbReference type="PANTHER" id="PTHR42916">
    <property type="entry name" value="2-SUCCINYL-5-ENOLPYRUVYL-6-HYDROXY-3-CYCLOHEXENE-1-CARBOXYLATE SYNTHASE"/>
    <property type="match status" value="1"/>
</dbReference>
<dbReference type="InterPro" id="IPR012001">
    <property type="entry name" value="Thiamin_PyroP_enz_TPP-bd_dom"/>
</dbReference>
<sequence>MYSDKKIVQSLGVILKAKSIFNIIISPGSRNAPIIIHFTQHKDFKTYSIVDERCAGFFALGIAQQIRKPVVVSCTSGSSVVNYYPAVTEAFFQNIPLVLVTADRPKEIIDIFEGQSIYQENIFQKHVEASVQLTEDESKSGIWYNDRLMNESINKCIIKNKPIHINIPFSEPLYGTTNHLQVKPKIIKTIPVKNYVEICDYKKEQYVWKKYGKKMILLGLYYTEKNTEKILRKLSLDPSVVIFTEKTSSHAYGKNFFSCIDQLIFNMNLKEWINFKPHILLTIGINIISKKIKILLRKSPPIYHWHIGEHNGKYPDTYYKLTTYWPINPGLFLKIFYYNNITSVPYSDYKKKWEKLRKEKMKKHKFFLKKEKSFSDLNVLFFVFKSIPNHTILQLGNSMIIRYYQLFNEKKYSIKSYCNRGTSGIDGSVSTAIGSATIRKKIVTLIVGDLSFFYDSNALWNNYIPKNFRIILINNGGGNIFKFISEKKLPEKIFHFFETKHIFSAEKICEMYHWKYEEISDFYTLKNSLSCFWKKSNQPCLLEINTKTSNNDKILKKYLSYLS</sequence>
<comment type="cofactor">
    <cofactor evidence="6">
        <name>Mg(2+)</name>
        <dbReference type="ChEBI" id="CHEBI:18420"/>
    </cofactor>
    <cofactor evidence="6">
        <name>Mn(2+)</name>
        <dbReference type="ChEBI" id="CHEBI:29035"/>
    </cofactor>
</comment>
<dbReference type="InterPro" id="IPR004433">
    <property type="entry name" value="MenaQ_synth_MenD"/>
</dbReference>
<dbReference type="CDD" id="cd07037">
    <property type="entry name" value="TPP_PYR_MenD"/>
    <property type="match status" value="1"/>
</dbReference>
<dbReference type="GO" id="GO:0030976">
    <property type="term" value="F:thiamine pyrophosphate binding"/>
    <property type="evidence" value="ECO:0007669"/>
    <property type="project" value="UniProtKB-UniRule"/>
</dbReference>
<comment type="function">
    <text evidence="6">Catalyzes the thiamine diphosphate-dependent decarboxylation of 2-oxoglutarate and the subsequent addition of the resulting succinic semialdehyde-thiamine pyrophosphate anion to isochorismate to yield 2-succinyl-5-enolpyruvyl-6-hydroxy-3-cyclohexene-1-carboxylate (SEPHCHC).</text>
</comment>
<evidence type="ECO:0000313" key="9">
    <source>
        <dbReference type="Proteomes" id="UP000263619"/>
    </source>
</evidence>
<protein>
    <recommendedName>
        <fullName evidence="6">2-succinyl-5-enolpyruvyl-6-hydroxy-3-cyclohexene-1-carboxylate synthase</fullName>
        <shortName evidence="6">SEPHCHC synthase</shortName>
        <ecNumber evidence="6">2.2.1.9</ecNumber>
    </recommendedName>
    <alternativeName>
        <fullName evidence="6">Menaquinone biosynthesis protein MenD</fullName>
    </alternativeName>
</protein>
<dbReference type="HAMAP" id="MF_01659">
    <property type="entry name" value="MenD"/>
    <property type="match status" value="1"/>
</dbReference>
<keyword evidence="2 6" id="KW-0479">Metal-binding</keyword>
<reference evidence="8 9" key="1">
    <citation type="submission" date="2014-06" db="EMBL/GenBank/DDBJ databases">
        <title>Genome sequence of the intracellular symbiont Blattabacterium cuenoti, strain STAT from the wood feeding cockroach Salganea taiwanensis taiwanensis.</title>
        <authorList>
            <person name="Kinjo Y."/>
            <person name="Ohkuma M."/>
            <person name="Tokuda G."/>
        </authorList>
    </citation>
    <scope>NUCLEOTIDE SEQUENCE [LARGE SCALE GENOMIC DNA]</scope>
    <source>
        <strain evidence="8 9">STAT</strain>
    </source>
</reference>
<dbReference type="Gene3D" id="3.40.50.1220">
    <property type="entry name" value="TPP-binding domain"/>
    <property type="match status" value="1"/>
</dbReference>
<dbReference type="OrthoDB" id="9791859at2"/>
<comment type="pathway">
    <text evidence="6">Quinol/quinone metabolism; menaquinone biosynthesis.</text>
</comment>
<dbReference type="EMBL" id="AP014608">
    <property type="protein sequence ID" value="BBA17485.1"/>
    <property type="molecule type" value="Genomic_DNA"/>
</dbReference>
<dbReference type="Gene3D" id="3.40.50.970">
    <property type="match status" value="2"/>
</dbReference>
<dbReference type="UniPathway" id="UPA00079"/>
<comment type="cofactor">
    <cofactor evidence="6">
        <name>thiamine diphosphate</name>
        <dbReference type="ChEBI" id="CHEBI:58937"/>
    </cofactor>
    <text evidence="6">Binds 1 thiamine pyrophosphate per subunit.</text>
</comment>
<dbReference type="PIRSF" id="PIRSF004983">
    <property type="entry name" value="MenD"/>
    <property type="match status" value="1"/>
</dbReference>
<evidence type="ECO:0000256" key="2">
    <source>
        <dbReference type="ARBA" id="ARBA00022723"/>
    </source>
</evidence>
<dbReference type="UniPathway" id="UPA01057">
    <property type="reaction ID" value="UER00164"/>
</dbReference>
<keyword evidence="5 6" id="KW-0464">Manganese</keyword>
<keyword evidence="1 6" id="KW-0808">Transferase</keyword>
<evidence type="ECO:0000259" key="7">
    <source>
        <dbReference type="Pfam" id="PF02776"/>
    </source>
</evidence>
<dbReference type="GO" id="GO:0030145">
    <property type="term" value="F:manganese ion binding"/>
    <property type="evidence" value="ECO:0007669"/>
    <property type="project" value="UniProtKB-UniRule"/>
</dbReference>
<dbReference type="CDD" id="cd02009">
    <property type="entry name" value="TPP_SHCHC_synthase"/>
    <property type="match status" value="1"/>
</dbReference>
<dbReference type="Pfam" id="PF02776">
    <property type="entry name" value="TPP_enzyme_N"/>
    <property type="match status" value="1"/>
</dbReference>